<proteinExistence type="predicted"/>
<sequence length="90" mass="10316">MKMTTEKAVELATANLYGNIYIHAGTERRVSTKRWEKDGAIRTYISIYCYTANGRYKGAYKCGYVDEVIGQYVVTRYDDIDLTTGEEPRV</sequence>
<accession>A0A8S5MRH1</accession>
<dbReference type="EMBL" id="BK014965">
    <property type="protein sequence ID" value="DAD84736.1"/>
    <property type="molecule type" value="Genomic_DNA"/>
</dbReference>
<protein>
    <submittedName>
        <fullName evidence="1">Uncharacterized protein</fullName>
    </submittedName>
</protein>
<reference evidence="1" key="1">
    <citation type="journal article" date="2021" name="Proc. Natl. Acad. Sci. U.S.A.">
        <title>A Catalog of Tens of Thousands of Viruses from Human Metagenomes Reveals Hidden Associations with Chronic Diseases.</title>
        <authorList>
            <person name="Tisza M.J."/>
            <person name="Buck C.B."/>
        </authorList>
    </citation>
    <scope>NUCLEOTIDE SEQUENCE</scope>
    <source>
        <strain evidence="1">CtqED62</strain>
    </source>
</reference>
<organism evidence="1">
    <name type="scientific">Siphoviridae sp. ctqED62</name>
    <dbReference type="NCBI Taxonomy" id="2826468"/>
    <lineage>
        <taxon>Viruses</taxon>
        <taxon>Duplodnaviria</taxon>
        <taxon>Heunggongvirae</taxon>
        <taxon>Uroviricota</taxon>
        <taxon>Caudoviricetes</taxon>
    </lineage>
</organism>
<name>A0A8S5MRH1_9CAUD</name>
<evidence type="ECO:0000313" key="1">
    <source>
        <dbReference type="EMBL" id="DAD84736.1"/>
    </source>
</evidence>